<dbReference type="Proteomes" id="UP000002432">
    <property type="component" value="Chromosome"/>
</dbReference>
<feature type="chain" id="PRO_5004190795" evidence="1">
    <location>
        <begin position="22"/>
        <end position="352"/>
    </location>
</feature>
<feature type="signal peptide" evidence="1">
    <location>
        <begin position="1"/>
        <end position="21"/>
    </location>
</feature>
<evidence type="ECO:0000313" key="4">
    <source>
        <dbReference type="Proteomes" id="UP000002432"/>
    </source>
</evidence>
<sequence length="352" mass="39714">MFTRSLCGLMLVVVVASTLFAQEIAGRLPTVESLPDRVQARIEVRTRAAGNAHNAGRFGMQYFMFITKRWPNAASTPITVAFLGGDRQLRQRIQDTVTEWSQAGTLRFDFIDPASHTFREWSRSDTSFKANIRVAFDGSEEAGYWSMIGVDSSDPTIIKPGEASLMLQGFTTLLPQDWQATVRHEFGHALGLLHEHQIPVGGCDQDFRWEDDTGYVPTQDSYGQYITDAQGRRPGIYTLLAGAPNFWQKDKVNSNMRQLATDSHNKDFGAFDAKSIMKYYFDPSFFRDGTAAHCYSDENLTISDEDKQGIAKWYPPFGSQELSNLLKLQQDTMRQLAPVHNMQQVQTLQSIK</sequence>
<keyword evidence="4" id="KW-1185">Reference proteome</keyword>
<dbReference type="EnsemblBacteria" id="ABF43249">
    <property type="protein sequence ID" value="ABF43249"/>
    <property type="gene ID" value="Acid345_4249"/>
</dbReference>
<dbReference type="eggNOG" id="COG5549">
    <property type="taxonomic scope" value="Bacteria"/>
</dbReference>
<evidence type="ECO:0000313" key="3">
    <source>
        <dbReference type="EMBL" id="ABF43249.1"/>
    </source>
</evidence>
<dbReference type="GO" id="GO:0006508">
    <property type="term" value="P:proteolysis"/>
    <property type="evidence" value="ECO:0007669"/>
    <property type="project" value="InterPro"/>
</dbReference>
<evidence type="ECO:0000256" key="1">
    <source>
        <dbReference type="SAM" id="SignalP"/>
    </source>
</evidence>
<evidence type="ECO:0000259" key="2">
    <source>
        <dbReference type="SMART" id="SM00235"/>
    </source>
</evidence>
<name>Q1IIQ1_KORVE</name>
<dbReference type="GO" id="GO:0008237">
    <property type="term" value="F:metallopeptidase activity"/>
    <property type="evidence" value="ECO:0007669"/>
    <property type="project" value="InterPro"/>
</dbReference>
<dbReference type="GO" id="GO:0008270">
    <property type="term" value="F:zinc ion binding"/>
    <property type="evidence" value="ECO:0007669"/>
    <property type="project" value="InterPro"/>
</dbReference>
<reference evidence="3 4" key="1">
    <citation type="journal article" date="2009" name="Appl. Environ. Microbiol.">
        <title>Three genomes from the phylum Acidobacteria provide insight into the lifestyles of these microorganisms in soils.</title>
        <authorList>
            <person name="Ward N.L."/>
            <person name="Challacombe J.F."/>
            <person name="Janssen P.H."/>
            <person name="Henrissat B."/>
            <person name="Coutinho P.M."/>
            <person name="Wu M."/>
            <person name="Xie G."/>
            <person name="Haft D.H."/>
            <person name="Sait M."/>
            <person name="Badger J."/>
            <person name="Barabote R.D."/>
            <person name="Bradley B."/>
            <person name="Brettin T.S."/>
            <person name="Brinkac L.M."/>
            <person name="Bruce D."/>
            <person name="Creasy T."/>
            <person name="Daugherty S.C."/>
            <person name="Davidsen T.M."/>
            <person name="DeBoy R.T."/>
            <person name="Detter J.C."/>
            <person name="Dodson R.J."/>
            <person name="Durkin A.S."/>
            <person name="Ganapathy A."/>
            <person name="Gwinn-Giglio M."/>
            <person name="Han C.S."/>
            <person name="Khouri H."/>
            <person name="Kiss H."/>
            <person name="Kothari S.P."/>
            <person name="Madupu R."/>
            <person name="Nelson K.E."/>
            <person name="Nelson W.C."/>
            <person name="Paulsen I."/>
            <person name="Penn K."/>
            <person name="Ren Q."/>
            <person name="Rosovitz M.J."/>
            <person name="Selengut J.D."/>
            <person name="Shrivastava S."/>
            <person name="Sullivan S.A."/>
            <person name="Tapia R."/>
            <person name="Thompson L.S."/>
            <person name="Watkins K.L."/>
            <person name="Yang Q."/>
            <person name="Yu C."/>
            <person name="Zafar N."/>
            <person name="Zhou L."/>
            <person name="Kuske C.R."/>
        </authorList>
    </citation>
    <scope>NUCLEOTIDE SEQUENCE [LARGE SCALE GENOMIC DNA]</scope>
    <source>
        <strain evidence="3 4">Ellin345</strain>
    </source>
</reference>
<dbReference type="HOGENOM" id="CLU_729363_0_0_0"/>
<feature type="domain" description="Peptidase metallopeptidase" evidence="2">
    <location>
        <begin position="66"/>
        <end position="229"/>
    </location>
</feature>
<keyword evidence="1" id="KW-0732">Signal</keyword>
<organism evidence="3 4">
    <name type="scientific">Koribacter versatilis (strain Ellin345)</name>
    <dbReference type="NCBI Taxonomy" id="204669"/>
    <lineage>
        <taxon>Bacteria</taxon>
        <taxon>Pseudomonadati</taxon>
        <taxon>Acidobacteriota</taxon>
        <taxon>Terriglobia</taxon>
        <taxon>Terriglobales</taxon>
        <taxon>Candidatus Korobacteraceae</taxon>
        <taxon>Candidatus Korobacter</taxon>
    </lineage>
</organism>
<proteinExistence type="predicted"/>
<dbReference type="Gene3D" id="3.40.390.10">
    <property type="entry name" value="Collagenase (Catalytic Domain)"/>
    <property type="match status" value="1"/>
</dbReference>
<accession>Q1IIQ1</accession>
<dbReference type="OrthoDB" id="733404at2"/>
<dbReference type="KEGG" id="aba:Acid345_4249"/>
<dbReference type="SMART" id="SM00235">
    <property type="entry name" value="ZnMc"/>
    <property type="match status" value="1"/>
</dbReference>
<dbReference type="SUPFAM" id="SSF55486">
    <property type="entry name" value="Metalloproteases ('zincins'), catalytic domain"/>
    <property type="match status" value="1"/>
</dbReference>
<dbReference type="EMBL" id="CP000360">
    <property type="protein sequence ID" value="ABF43249.1"/>
    <property type="molecule type" value="Genomic_DNA"/>
</dbReference>
<dbReference type="InterPro" id="IPR024079">
    <property type="entry name" value="MetalloPept_cat_dom_sf"/>
</dbReference>
<dbReference type="InterPro" id="IPR006026">
    <property type="entry name" value="Peptidase_Metallo"/>
</dbReference>
<gene>
    <name evidence="3" type="ordered locus">Acid345_4249</name>
</gene>
<dbReference type="RefSeq" id="WP_011525048.1">
    <property type="nucleotide sequence ID" value="NC_008009.1"/>
</dbReference>
<protein>
    <submittedName>
        <fullName evidence="3">Peptidase M12A, astacin</fullName>
    </submittedName>
</protein>
<dbReference type="STRING" id="204669.Acid345_4249"/>
<dbReference type="AlphaFoldDB" id="Q1IIQ1"/>